<keyword evidence="2" id="KW-0677">Repeat</keyword>
<dbReference type="InterPro" id="IPR027304">
    <property type="entry name" value="Trigger_fact/SurA_dom_sf"/>
</dbReference>
<organism evidence="9">
    <name type="scientific">hydrothermal vent metagenome</name>
    <dbReference type="NCBI Taxonomy" id="652676"/>
    <lineage>
        <taxon>unclassified sequences</taxon>
        <taxon>metagenomes</taxon>
        <taxon>ecological metagenomes</taxon>
    </lineage>
</organism>
<dbReference type="InterPro" id="IPR023034">
    <property type="entry name" value="PPIase_SurA"/>
</dbReference>
<name>A0A3B0W977_9ZZZZ</name>
<feature type="domain" description="PpiC" evidence="8">
    <location>
        <begin position="182"/>
        <end position="283"/>
    </location>
</feature>
<dbReference type="SUPFAM" id="SSF109998">
    <property type="entry name" value="Triger factor/SurA peptide-binding domain-like"/>
    <property type="match status" value="1"/>
</dbReference>
<evidence type="ECO:0000259" key="8">
    <source>
        <dbReference type="PROSITE" id="PS50198"/>
    </source>
</evidence>
<keyword evidence="1" id="KW-0732">Signal</keyword>
<evidence type="ECO:0000313" key="9">
    <source>
        <dbReference type="EMBL" id="VAW51821.1"/>
    </source>
</evidence>
<dbReference type="EC" id="5.2.1.8" evidence="9"/>
<dbReference type="Gene3D" id="3.10.50.40">
    <property type="match status" value="2"/>
</dbReference>
<dbReference type="GO" id="GO:0003755">
    <property type="term" value="F:peptidyl-prolyl cis-trans isomerase activity"/>
    <property type="evidence" value="ECO:0007669"/>
    <property type="project" value="UniProtKB-KW"/>
</dbReference>
<dbReference type="PANTHER" id="PTHR47637:SF1">
    <property type="entry name" value="CHAPERONE SURA"/>
    <property type="match status" value="1"/>
</dbReference>
<protein>
    <submittedName>
        <fullName evidence="9">Periplasmic chaperone and peptidyl-prolyl cis-trans isomerase of outer membrane proteins SurA</fullName>
        <ecNumber evidence="9">5.2.1.8</ecNumber>
    </submittedName>
</protein>
<sequence length="438" mass="50067">MTTNTLIMNIKFQLSIFAVFLFHILPSLALAELKPLDKIIVVVDEGVITQTMLDNRVNDFKKQLELNQLSRIDPETLTKQVLERMIRDTIQLQKAKQFGITVDDLMLNRMLERMAQGNQMTLDAFRENIEKEELSYTRFREQTRNELIINQLQQRLVASKINVSDQEVQQYIEQSESGGSSSIVFQLRHILIAIPETSSPEDLSEAKEKADSVYKKISLGSKFEDMAIKYSNGRNALKGGDLGKRKANELPQIFVDAVKNLNAGETSKPFKSASGFHLLQLVSSSNDSVMVQQTNARHILLRTSNEVNNEQARKILLELKQKIEDGKSFAEIASEYSEDPTTKIKGGDLGWYSPGEFVPAFEDVANSLDIGQISEPFKTPFGWHILEALERRQHDQSKSNKENQARNTIKKRKIDEELRLWLRRIRDEAYVEFIDDDS</sequence>
<dbReference type="GO" id="GO:0042277">
    <property type="term" value="F:peptide binding"/>
    <property type="evidence" value="ECO:0007669"/>
    <property type="project" value="InterPro"/>
</dbReference>
<dbReference type="InterPro" id="IPR046357">
    <property type="entry name" value="PPIase_dom_sf"/>
</dbReference>
<evidence type="ECO:0000256" key="3">
    <source>
        <dbReference type="ARBA" id="ARBA00022764"/>
    </source>
</evidence>
<dbReference type="InterPro" id="IPR050280">
    <property type="entry name" value="OMP_Chaperone_SurA"/>
</dbReference>
<dbReference type="PROSITE" id="PS50198">
    <property type="entry name" value="PPIC_PPIASE_2"/>
    <property type="match status" value="2"/>
</dbReference>
<dbReference type="GO" id="GO:0050821">
    <property type="term" value="P:protein stabilization"/>
    <property type="evidence" value="ECO:0007669"/>
    <property type="project" value="InterPro"/>
</dbReference>
<dbReference type="InterPro" id="IPR000297">
    <property type="entry name" value="PPIase_PpiC"/>
</dbReference>
<dbReference type="Pfam" id="PF13616">
    <property type="entry name" value="Rotamase_3"/>
    <property type="match status" value="1"/>
</dbReference>
<feature type="domain" description="PpiC" evidence="8">
    <location>
        <begin position="291"/>
        <end position="390"/>
    </location>
</feature>
<evidence type="ECO:0000256" key="7">
    <source>
        <dbReference type="SAM" id="Coils"/>
    </source>
</evidence>
<evidence type="ECO:0000256" key="2">
    <source>
        <dbReference type="ARBA" id="ARBA00022737"/>
    </source>
</evidence>
<dbReference type="GO" id="GO:0006457">
    <property type="term" value="P:protein folding"/>
    <property type="evidence" value="ECO:0007669"/>
    <property type="project" value="InterPro"/>
</dbReference>
<reference evidence="9" key="1">
    <citation type="submission" date="2018-06" db="EMBL/GenBank/DDBJ databases">
        <authorList>
            <person name="Zhirakovskaya E."/>
        </authorList>
    </citation>
    <scope>NUCLEOTIDE SEQUENCE</scope>
</reference>
<gene>
    <name evidence="9" type="ORF">MNBD_GAMMA06-2138</name>
</gene>
<dbReference type="GO" id="GO:0030288">
    <property type="term" value="C:outer membrane-bounded periplasmic space"/>
    <property type="evidence" value="ECO:0007669"/>
    <property type="project" value="InterPro"/>
</dbReference>
<evidence type="ECO:0000256" key="4">
    <source>
        <dbReference type="ARBA" id="ARBA00023110"/>
    </source>
</evidence>
<dbReference type="Pfam" id="PF09312">
    <property type="entry name" value="SurA_N"/>
    <property type="match status" value="1"/>
</dbReference>
<dbReference type="PANTHER" id="PTHR47637">
    <property type="entry name" value="CHAPERONE SURA"/>
    <property type="match status" value="1"/>
</dbReference>
<accession>A0A3B0W977</accession>
<dbReference type="GO" id="GO:0043165">
    <property type="term" value="P:Gram-negative-bacterium-type cell outer membrane assembly"/>
    <property type="evidence" value="ECO:0007669"/>
    <property type="project" value="InterPro"/>
</dbReference>
<proteinExistence type="inferred from homology"/>
<keyword evidence="4" id="KW-0697">Rotamase</keyword>
<dbReference type="AlphaFoldDB" id="A0A3B0W977"/>
<feature type="coiled-coil region" evidence="7">
    <location>
        <begin position="122"/>
        <end position="169"/>
    </location>
</feature>
<evidence type="ECO:0000256" key="1">
    <source>
        <dbReference type="ARBA" id="ARBA00022729"/>
    </source>
</evidence>
<dbReference type="Pfam" id="PF00639">
    <property type="entry name" value="Rotamase"/>
    <property type="match status" value="1"/>
</dbReference>
<dbReference type="Gene3D" id="1.10.4030.10">
    <property type="entry name" value="Porin chaperone SurA, peptide-binding domain"/>
    <property type="match status" value="1"/>
</dbReference>
<dbReference type="InterPro" id="IPR015391">
    <property type="entry name" value="SurA_N"/>
</dbReference>
<keyword evidence="6 9" id="KW-0413">Isomerase</keyword>
<evidence type="ECO:0000256" key="5">
    <source>
        <dbReference type="ARBA" id="ARBA00023186"/>
    </source>
</evidence>
<keyword evidence="7" id="KW-0175">Coiled coil</keyword>
<keyword evidence="3" id="KW-0574">Periplasm</keyword>
<dbReference type="HAMAP" id="MF_01183">
    <property type="entry name" value="Chaperone_SurA"/>
    <property type="match status" value="1"/>
</dbReference>
<dbReference type="SUPFAM" id="SSF54534">
    <property type="entry name" value="FKBP-like"/>
    <property type="match status" value="2"/>
</dbReference>
<keyword evidence="5" id="KW-0143">Chaperone</keyword>
<dbReference type="EMBL" id="UOFD01000036">
    <property type="protein sequence ID" value="VAW51821.1"/>
    <property type="molecule type" value="Genomic_DNA"/>
</dbReference>
<dbReference type="GO" id="GO:0051082">
    <property type="term" value="F:unfolded protein binding"/>
    <property type="evidence" value="ECO:0007669"/>
    <property type="project" value="InterPro"/>
</dbReference>
<evidence type="ECO:0000256" key="6">
    <source>
        <dbReference type="ARBA" id="ARBA00023235"/>
    </source>
</evidence>